<dbReference type="InterPro" id="IPR035940">
    <property type="entry name" value="CAP_sf"/>
</dbReference>
<dbReference type="Gene3D" id="3.40.33.10">
    <property type="entry name" value="CAP"/>
    <property type="match status" value="1"/>
</dbReference>
<evidence type="ECO:0008006" key="3">
    <source>
        <dbReference type="Google" id="ProtNLM"/>
    </source>
</evidence>
<comment type="caution">
    <text evidence="1">The sequence shown here is derived from an EMBL/GenBank/DDBJ whole genome shotgun (WGS) entry which is preliminary data.</text>
</comment>
<dbReference type="SUPFAM" id="SSF55797">
    <property type="entry name" value="PR-1-like"/>
    <property type="match status" value="1"/>
</dbReference>
<dbReference type="EMBL" id="MCFH01000010">
    <property type="protein sequence ID" value="ORX54643.1"/>
    <property type="molecule type" value="Genomic_DNA"/>
</dbReference>
<protein>
    <recommendedName>
        <fullName evidence="3">SCP domain-containing protein</fullName>
    </recommendedName>
</protein>
<dbReference type="Proteomes" id="UP000193719">
    <property type="component" value="Unassembled WGS sequence"/>
</dbReference>
<accession>A0A1Y1VET6</accession>
<keyword evidence="2" id="KW-1185">Reference proteome</keyword>
<sequence length="72" mass="7681">MKLNISSIIATALLACAGIEAKLTESQKSELLSLHKSARSAVHASNMKSISWDSSLAADAQVIIIIIFINKN</sequence>
<dbReference type="PROSITE" id="PS51257">
    <property type="entry name" value="PROKAR_LIPOPROTEIN"/>
    <property type="match status" value="1"/>
</dbReference>
<organism evidence="1 2">
    <name type="scientific">Piromyces finnis</name>
    <dbReference type="NCBI Taxonomy" id="1754191"/>
    <lineage>
        <taxon>Eukaryota</taxon>
        <taxon>Fungi</taxon>
        <taxon>Fungi incertae sedis</taxon>
        <taxon>Chytridiomycota</taxon>
        <taxon>Chytridiomycota incertae sedis</taxon>
        <taxon>Neocallimastigomycetes</taxon>
        <taxon>Neocallimastigales</taxon>
        <taxon>Neocallimastigaceae</taxon>
        <taxon>Piromyces</taxon>
    </lineage>
</organism>
<name>A0A1Y1VET6_9FUNG</name>
<proteinExistence type="predicted"/>
<dbReference type="AlphaFoldDB" id="A0A1Y1VET6"/>
<reference evidence="1 2" key="1">
    <citation type="submission" date="2016-08" db="EMBL/GenBank/DDBJ databases">
        <title>Genomes of anaerobic fungi encode conserved fungal cellulosomes for biomass hydrolysis.</title>
        <authorList>
            <consortium name="DOE Joint Genome Institute"/>
            <person name="Haitjema C.H."/>
            <person name="Gilmore S.P."/>
            <person name="Henske J.K."/>
            <person name="Solomon K.V."/>
            <person name="De Groot R."/>
            <person name="Kuo A."/>
            <person name="Mondo S.J."/>
            <person name="Salamov A.A."/>
            <person name="Labutti K."/>
            <person name="Zhao Z."/>
            <person name="Chiniquy J."/>
            <person name="Barry K."/>
            <person name="Brewer H.M."/>
            <person name="Purvine S.O."/>
            <person name="Wright A.T."/>
            <person name="Boxma B."/>
            <person name="Van Alen T."/>
            <person name="Hackstein J.H."/>
            <person name="Baker S.E."/>
            <person name="Grigoriev I.V."/>
            <person name="O'Malley M.A."/>
        </authorList>
    </citation>
    <scope>NUCLEOTIDE SEQUENCE [LARGE SCALE GENOMIC DNA]</scope>
    <source>
        <strain evidence="2">finn</strain>
    </source>
</reference>
<reference evidence="1 2" key="2">
    <citation type="submission" date="2016-08" db="EMBL/GenBank/DDBJ databases">
        <title>Pervasive Adenine N6-methylation of Active Genes in Fungi.</title>
        <authorList>
            <consortium name="DOE Joint Genome Institute"/>
            <person name="Mondo S.J."/>
            <person name="Dannebaum R.O."/>
            <person name="Kuo R.C."/>
            <person name="Labutti K."/>
            <person name="Haridas S."/>
            <person name="Kuo A."/>
            <person name="Salamov A."/>
            <person name="Ahrendt S.R."/>
            <person name="Lipzen A."/>
            <person name="Sullivan W."/>
            <person name="Andreopoulos W.B."/>
            <person name="Clum A."/>
            <person name="Lindquist E."/>
            <person name="Daum C."/>
            <person name="Ramamoorthy G.K."/>
            <person name="Gryganskyi A."/>
            <person name="Culley D."/>
            <person name="Magnuson J.K."/>
            <person name="James T.Y."/>
            <person name="O'Malley M.A."/>
            <person name="Stajich J.E."/>
            <person name="Spatafora J.W."/>
            <person name="Visel A."/>
            <person name="Grigoriev I.V."/>
        </authorList>
    </citation>
    <scope>NUCLEOTIDE SEQUENCE [LARGE SCALE GENOMIC DNA]</scope>
    <source>
        <strain evidence="2">finn</strain>
    </source>
</reference>
<evidence type="ECO:0000313" key="1">
    <source>
        <dbReference type="EMBL" id="ORX54643.1"/>
    </source>
</evidence>
<evidence type="ECO:0000313" key="2">
    <source>
        <dbReference type="Proteomes" id="UP000193719"/>
    </source>
</evidence>
<gene>
    <name evidence="1" type="ORF">BCR36DRAFT_581527</name>
</gene>
<feature type="non-terminal residue" evidence="1">
    <location>
        <position position="72"/>
    </location>
</feature>